<dbReference type="AlphaFoldDB" id="A0A2A5T7F5"/>
<evidence type="ECO:0000313" key="2">
    <source>
        <dbReference type="Proteomes" id="UP000219020"/>
    </source>
</evidence>
<proteinExistence type="predicted"/>
<sequence>MTALKFESELDGKALEGDELRVYEQRLLQKTTIPERILLNFCLQLFKLFWYI</sequence>
<dbReference type="EMBL" id="NBYY01000006">
    <property type="protein sequence ID" value="PCS24084.1"/>
    <property type="molecule type" value="Genomic_DNA"/>
</dbReference>
<comment type="caution">
    <text evidence="1">The sequence shown here is derived from an EMBL/GenBank/DDBJ whole genome shotgun (WGS) entry which is preliminary data.</text>
</comment>
<keyword evidence="2" id="KW-1185">Reference proteome</keyword>
<protein>
    <submittedName>
        <fullName evidence="1">Uncharacterized protein</fullName>
    </submittedName>
</protein>
<accession>A0A2A5T7F5</accession>
<reference evidence="2" key="1">
    <citation type="submission" date="2017-04" db="EMBL/GenBank/DDBJ databases">
        <title>Genome evolution of the luminous symbionts of deep sea anglerfish.</title>
        <authorList>
            <person name="Hendry T.A."/>
        </authorList>
    </citation>
    <scope>NUCLEOTIDE SEQUENCE [LARGE SCALE GENOMIC DNA]</scope>
</reference>
<dbReference type="Proteomes" id="UP000219020">
    <property type="component" value="Unassembled WGS sequence"/>
</dbReference>
<organism evidence="1 2">
    <name type="scientific">Candidatus Enterovibrio escicola</name>
    <dbReference type="NCBI Taxonomy" id="1927127"/>
    <lineage>
        <taxon>Bacteria</taxon>
        <taxon>Pseudomonadati</taxon>
        <taxon>Pseudomonadota</taxon>
        <taxon>Gammaproteobacteria</taxon>
        <taxon>Vibrionales</taxon>
        <taxon>Vibrionaceae</taxon>
        <taxon>Enterovibrio</taxon>
    </lineage>
</organism>
<gene>
    <name evidence="1" type="ORF">BTN49_0277</name>
</gene>
<evidence type="ECO:0000313" key="1">
    <source>
        <dbReference type="EMBL" id="PCS24084.1"/>
    </source>
</evidence>
<name>A0A2A5T7F5_9GAMM</name>